<dbReference type="Proteomes" id="UP000801492">
    <property type="component" value="Unassembled WGS sequence"/>
</dbReference>
<dbReference type="AlphaFoldDB" id="A0A8K0CES3"/>
<keyword evidence="1" id="KW-0472">Membrane</keyword>
<dbReference type="EMBL" id="VTPC01088940">
    <property type="protein sequence ID" value="KAF2885998.1"/>
    <property type="molecule type" value="Genomic_DNA"/>
</dbReference>
<organism evidence="2 3">
    <name type="scientific">Ignelater luminosus</name>
    <name type="common">Cucubano</name>
    <name type="synonym">Pyrophorus luminosus</name>
    <dbReference type="NCBI Taxonomy" id="2038154"/>
    <lineage>
        <taxon>Eukaryota</taxon>
        <taxon>Metazoa</taxon>
        <taxon>Ecdysozoa</taxon>
        <taxon>Arthropoda</taxon>
        <taxon>Hexapoda</taxon>
        <taxon>Insecta</taxon>
        <taxon>Pterygota</taxon>
        <taxon>Neoptera</taxon>
        <taxon>Endopterygota</taxon>
        <taxon>Coleoptera</taxon>
        <taxon>Polyphaga</taxon>
        <taxon>Elateriformia</taxon>
        <taxon>Elateroidea</taxon>
        <taxon>Elateridae</taxon>
        <taxon>Agrypninae</taxon>
        <taxon>Pyrophorini</taxon>
        <taxon>Ignelater</taxon>
    </lineage>
</organism>
<feature type="transmembrane region" description="Helical" evidence="1">
    <location>
        <begin position="93"/>
        <end position="111"/>
    </location>
</feature>
<reference evidence="2" key="1">
    <citation type="submission" date="2019-08" db="EMBL/GenBank/DDBJ databases">
        <title>The genome of the North American firefly Photinus pyralis.</title>
        <authorList>
            <consortium name="Photinus pyralis genome working group"/>
            <person name="Fallon T.R."/>
            <person name="Sander Lower S.E."/>
            <person name="Weng J.-K."/>
        </authorList>
    </citation>
    <scope>NUCLEOTIDE SEQUENCE</scope>
    <source>
        <strain evidence="2">TRF0915ILg1</strain>
        <tissue evidence="2">Whole body</tissue>
    </source>
</reference>
<comment type="caution">
    <text evidence="2">The sequence shown here is derived from an EMBL/GenBank/DDBJ whole genome shotgun (WGS) entry which is preliminary data.</text>
</comment>
<evidence type="ECO:0000256" key="1">
    <source>
        <dbReference type="SAM" id="Phobius"/>
    </source>
</evidence>
<sequence>MDVSSEVSYVTLAGTCLGCIAVTNKDDVFFLATIAITLAYALAGALKTAKVGDNNLQAQFVKAHEYLKLLVPLLVLPALDTAIWMRYNVVGKMYGLLHAAAGILMSAAFLVQSMDEQFKDALVGVEGLSLLAAGISKENYYAMYADALFIAAYYLAYHYDGPINLPISKDDLYQYLLAGFMFFAMKAANAPKCPLH</sequence>
<name>A0A8K0CES3_IGNLU</name>
<feature type="transmembrane region" description="Helical" evidence="1">
    <location>
        <begin position="28"/>
        <end position="46"/>
    </location>
</feature>
<gene>
    <name evidence="2" type="ORF">ILUMI_20175</name>
</gene>
<keyword evidence="1" id="KW-1133">Transmembrane helix</keyword>
<evidence type="ECO:0000313" key="2">
    <source>
        <dbReference type="EMBL" id="KAF2885998.1"/>
    </source>
</evidence>
<protein>
    <submittedName>
        <fullName evidence="2">Uncharacterized protein</fullName>
    </submittedName>
</protein>
<evidence type="ECO:0000313" key="3">
    <source>
        <dbReference type="Proteomes" id="UP000801492"/>
    </source>
</evidence>
<feature type="transmembrane region" description="Helical" evidence="1">
    <location>
        <begin position="172"/>
        <end position="189"/>
    </location>
</feature>
<feature type="transmembrane region" description="Helical" evidence="1">
    <location>
        <begin position="140"/>
        <end position="157"/>
    </location>
</feature>
<accession>A0A8K0CES3</accession>
<keyword evidence="1" id="KW-0812">Transmembrane</keyword>
<feature type="transmembrane region" description="Helical" evidence="1">
    <location>
        <begin position="66"/>
        <end position="87"/>
    </location>
</feature>
<proteinExistence type="predicted"/>
<keyword evidence="3" id="KW-1185">Reference proteome</keyword>